<dbReference type="SUPFAM" id="SSF56645">
    <property type="entry name" value="Acyl-CoA dehydrogenase NM domain-like"/>
    <property type="match status" value="1"/>
</dbReference>
<feature type="domain" description="Acyl-CoA dehydrogenase/oxidase N-terminal" evidence="1">
    <location>
        <begin position="85"/>
        <end position="150"/>
    </location>
</feature>
<sequence length="180" mass="20250">MSVITKKLISQPAFNLFKKVLPPLSATEREAMEAGGVWWDGELFSGNPDFNTLHNYPKPTLTAEEQHFIENQLETLLSMLDDHQIVKEDRDLPPEVWEYLKKERFFSLIISKEYGGRAFSALANSTIVSKIATRSMSAAITVMVPNSLGPGELLSHYVLKHKKTIGCLDSLMVQTHHVLP</sequence>
<evidence type="ECO:0000313" key="2">
    <source>
        <dbReference type="EMBL" id="GAL35807.1"/>
    </source>
</evidence>
<gene>
    <name evidence="2" type="ORF">JCM19240_4742</name>
</gene>
<dbReference type="EMBL" id="BBMT01000008">
    <property type="protein sequence ID" value="GAL35807.1"/>
    <property type="molecule type" value="Genomic_DNA"/>
</dbReference>
<proteinExistence type="predicted"/>
<evidence type="ECO:0000313" key="3">
    <source>
        <dbReference type="Proteomes" id="UP000029224"/>
    </source>
</evidence>
<dbReference type="AlphaFoldDB" id="A0A090TY51"/>
<keyword evidence="3" id="KW-1185">Reference proteome</keyword>
<accession>A0A090TY51</accession>
<keyword evidence="2" id="KW-0560">Oxidoreductase</keyword>
<dbReference type="Pfam" id="PF02771">
    <property type="entry name" value="Acyl-CoA_dh_N"/>
    <property type="match status" value="1"/>
</dbReference>
<evidence type="ECO:0000259" key="1">
    <source>
        <dbReference type="Pfam" id="PF02771"/>
    </source>
</evidence>
<dbReference type="GO" id="GO:0016937">
    <property type="term" value="F:short-chain fatty acyl-CoA dehydrogenase activity"/>
    <property type="evidence" value="ECO:0007669"/>
    <property type="project" value="UniProtKB-EC"/>
</dbReference>
<dbReference type="EC" id="1.3.8.1" evidence="2"/>
<name>A0A090TY51_9VIBR</name>
<dbReference type="InterPro" id="IPR013786">
    <property type="entry name" value="AcylCoA_DH/ox_N"/>
</dbReference>
<protein>
    <submittedName>
        <fullName evidence="2">Butyryl-CoA dehydrogenase</fullName>
        <ecNumber evidence="2">1.3.8.1</ecNumber>
    </submittedName>
</protein>
<dbReference type="GO" id="GO:0050660">
    <property type="term" value="F:flavin adenine dinucleotide binding"/>
    <property type="evidence" value="ECO:0007669"/>
    <property type="project" value="InterPro"/>
</dbReference>
<dbReference type="Proteomes" id="UP000029224">
    <property type="component" value="Unassembled WGS sequence"/>
</dbReference>
<dbReference type="InterPro" id="IPR037069">
    <property type="entry name" value="AcylCoA_DH/ox_N_sf"/>
</dbReference>
<reference evidence="2 3" key="2">
    <citation type="submission" date="2014-09" db="EMBL/GenBank/DDBJ databases">
        <authorList>
            <consortium name="NBRP consortium"/>
            <person name="Sawabe T."/>
            <person name="Meirelles P."/>
            <person name="Nakanishi M."/>
            <person name="Sayaka M."/>
            <person name="Hattori M."/>
            <person name="Ohkuma M."/>
        </authorList>
    </citation>
    <scope>NUCLEOTIDE SEQUENCE [LARGE SCALE GENOMIC DNA]</scope>
    <source>
        <strain evidence="2 3">JCM 19240</strain>
    </source>
</reference>
<comment type="caution">
    <text evidence="2">The sequence shown here is derived from an EMBL/GenBank/DDBJ whole genome shotgun (WGS) entry which is preliminary data.</text>
</comment>
<organism evidence="2 3">
    <name type="scientific">Vibrio maritimus</name>
    <dbReference type="NCBI Taxonomy" id="990268"/>
    <lineage>
        <taxon>Bacteria</taxon>
        <taxon>Pseudomonadati</taxon>
        <taxon>Pseudomonadota</taxon>
        <taxon>Gammaproteobacteria</taxon>
        <taxon>Vibrionales</taxon>
        <taxon>Vibrionaceae</taxon>
        <taxon>Vibrio</taxon>
    </lineage>
</organism>
<dbReference type="Gene3D" id="1.10.540.10">
    <property type="entry name" value="Acyl-CoA dehydrogenase/oxidase, N-terminal domain"/>
    <property type="match status" value="1"/>
</dbReference>
<reference evidence="2 3" key="1">
    <citation type="submission" date="2014-09" db="EMBL/GenBank/DDBJ databases">
        <title>Vibrio maritimus JCM 19240. (C210) whole genome shotgun sequence.</title>
        <authorList>
            <person name="Sawabe T."/>
            <person name="Meirelles P."/>
            <person name="Nakanishi M."/>
            <person name="Sayaka M."/>
            <person name="Hattori M."/>
            <person name="Ohkuma M."/>
        </authorList>
    </citation>
    <scope>NUCLEOTIDE SEQUENCE [LARGE SCALE GENOMIC DNA]</scope>
    <source>
        <strain evidence="2 3">JCM 19240</strain>
    </source>
</reference>
<dbReference type="InterPro" id="IPR009100">
    <property type="entry name" value="AcylCoA_DH/oxidase_NM_dom_sf"/>
</dbReference>